<dbReference type="Proteomes" id="UP000430345">
    <property type="component" value="Unassembled WGS sequence"/>
</dbReference>
<keyword evidence="2" id="KW-1185">Reference proteome</keyword>
<dbReference type="AlphaFoldDB" id="A0A6I1MNX5"/>
<reference evidence="1 2" key="1">
    <citation type="submission" date="2019-10" db="EMBL/GenBank/DDBJ databases">
        <title>The Genome Sequence of Clostridium tarantellae Isolated from Fish Brain.</title>
        <authorList>
            <person name="Bano L."/>
            <person name="Kiel M."/>
            <person name="Sales G."/>
            <person name="Doxey A.C."/>
            <person name="Mansfield M.J."/>
            <person name="Schiavone M."/>
            <person name="Rossetto O."/>
            <person name="Pirazzini M."/>
            <person name="Dobrindt U."/>
            <person name="Montecucco C."/>
        </authorList>
    </citation>
    <scope>NUCLEOTIDE SEQUENCE [LARGE SCALE GENOMIC DNA]</scope>
    <source>
        <strain evidence="1 2">DSM 3997</strain>
    </source>
</reference>
<accession>A0A6I1MNX5</accession>
<evidence type="ECO:0000313" key="1">
    <source>
        <dbReference type="EMBL" id="MPQ45125.1"/>
    </source>
</evidence>
<dbReference type="RefSeq" id="WP_152892152.1">
    <property type="nucleotide sequence ID" value="NZ_WHJC01000451.1"/>
</dbReference>
<evidence type="ECO:0000313" key="2">
    <source>
        <dbReference type="Proteomes" id="UP000430345"/>
    </source>
</evidence>
<dbReference type="EMBL" id="WHJC01000451">
    <property type="protein sequence ID" value="MPQ45125.1"/>
    <property type="molecule type" value="Genomic_DNA"/>
</dbReference>
<proteinExistence type="predicted"/>
<name>A0A6I1MNX5_9CLOT</name>
<sequence length="168" mass="19526">MGKMVLITKGFLANSLIIKDSDSGQDIYTYKKNIISRFFILLLRPWFNPVNATLQGENGHNDLIIQYNKKNNNNIFENGVKIGQLLGRKLIATKYRFSISLNNNKYSFQGDSLVPISKMYFNDIEVGYMKIINESFPHFDWEANLNIDIDPRVIAVALLYNYYIWTRV</sequence>
<gene>
    <name evidence="1" type="ORF">GBZ86_15485</name>
</gene>
<protein>
    <submittedName>
        <fullName evidence="1">Uncharacterized protein</fullName>
    </submittedName>
</protein>
<dbReference type="OrthoDB" id="9835524at2"/>
<organism evidence="1 2">
    <name type="scientific">Clostridium tarantellae</name>
    <dbReference type="NCBI Taxonomy" id="39493"/>
    <lineage>
        <taxon>Bacteria</taxon>
        <taxon>Bacillati</taxon>
        <taxon>Bacillota</taxon>
        <taxon>Clostridia</taxon>
        <taxon>Eubacteriales</taxon>
        <taxon>Clostridiaceae</taxon>
        <taxon>Clostridium</taxon>
    </lineage>
</organism>
<comment type="caution">
    <text evidence="1">The sequence shown here is derived from an EMBL/GenBank/DDBJ whole genome shotgun (WGS) entry which is preliminary data.</text>
</comment>